<name>A0A2A2JTU6_9BILA</name>
<dbReference type="InterPro" id="IPR036855">
    <property type="entry name" value="Znf_CCCH_sf"/>
</dbReference>
<feature type="domain" description="C3H1-type" evidence="6">
    <location>
        <begin position="149"/>
        <end position="176"/>
    </location>
</feature>
<dbReference type="AlphaFoldDB" id="A0A2A2JTU6"/>
<feature type="compositionally biased region" description="Low complexity" evidence="5">
    <location>
        <begin position="74"/>
        <end position="84"/>
    </location>
</feature>
<feature type="region of interest" description="Disordered" evidence="5">
    <location>
        <begin position="127"/>
        <end position="155"/>
    </location>
</feature>
<evidence type="ECO:0000259" key="6">
    <source>
        <dbReference type="PROSITE" id="PS50103"/>
    </source>
</evidence>
<feature type="region of interest" description="Disordered" evidence="5">
    <location>
        <begin position="1"/>
        <end position="87"/>
    </location>
</feature>
<feature type="compositionally biased region" description="Basic and acidic residues" evidence="5">
    <location>
        <begin position="127"/>
        <end position="147"/>
    </location>
</feature>
<feature type="compositionally biased region" description="Acidic residues" evidence="5">
    <location>
        <begin position="10"/>
        <end position="20"/>
    </location>
</feature>
<dbReference type="SMART" id="SM00356">
    <property type="entry name" value="ZnF_C3H1"/>
    <property type="match status" value="1"/>
</dbReference>
<dbReference type="GO" id="GO:0008270">
    <property type="term" value="F:zinc ion binding"/>
    <property type="evidence" value="ECO:0007669"/>
    <property type="project" value="UniProtKB-KW"/>
</dbReference>
<sequence length="214" mass="23742">MSLNLLLNAYDDDSDEEEEEKEHSDSDENQQDGEGNGVSTSDLNSAPAPLKSAFFNDGSSSDDSDAEERQNSEATTSTGTASAGISKTEKVLELKDLPSADALFGQSNVKHSVFTSLEQKEQMLHEAKLSQHVQLSDKAREEKEERAKKRKSAPCRQFQRGRCFRGSSCKFAHITNDNKTPVETKGSVMEVKPEFYKDPNDVFKFAKAKKPRLS</sequence>
<proteinExistence type="predicted"/>
<dbReference type="EMBL" id="LIAE01010222">
    <property type="protein sequence ID" value="PAV65080.1"/>
    <property type="molecule type" value="Genomic_DNA"/>
</dbReference>
<organism evidence="7 8">
    <name type="scientific">Diploscapter pachys</name>
    <dbReference type="NCBI Taxonomy" id="2018661"/>
    <lineage>
        <taxon>Eukaryota</taxon>
        <taxon>Metazoa</taxon>
        <taxon>Ecdysozoa</taxon>
        <taxon>Nematoda</taxon>
        <taxon>Chromadorea</taxon>
        <taxon>Rhabditida</taxon>
        <taxon>Rhabditina</taxon>
        <taxon>Rhabditomorpha</taxon>
        <taxon>Rhabditoidea</taxon>
        <taxon>Rhabditidae</taxon>
        <taxon>Diploscapter</taxon>
    </lineage>
</organism>
<evidence type="ECO:0000256" key="4">
    <source>
        <dbReference type="PROSITE-ProRule" id="PRU00723"/>
    </source>
</evidence>
<dbReference type="PROSITE" id="PS50103">
    <property type="entry name" value="ZF_C3H1"/>
    <property type="match status" value="1"/>
</dbReference>
<keyword evidence="2 4" id="KW-0863">Zinc-finger</keyword>
<accession>A0A2A2JTU6</accession>
<keyword evidence="1 4" id="KW-0479">Metal-binding</keyword>
<feature type="zinc finger region" description="C3H1-type" evidence="4">
    <location>
        <begin position="149"/>
        <end position="176"/>
    </location>
</feature>
<comment type="caution">
    <text evidence="7">The sequence shown here is derived from an EMBL/GenBank/DDBJ whole genome shotgun (WGS) entry which is preliminary data.</text>
</comment>
<evidence type="ECO:0000256" key="2">
    <source>
        <dbReference type="ARBA" id="ARBA00022771"/>
    </source>
</evidence>
<dbReference type="Proteomes" id="UP000218231">
    <property type="component" value="Unassembled WGS sequence"/>
</dbReference>
<dbReference type="Pfam" id="PF00642">
    <property type="entry name" value="zf-CCCH"/>
    <property type="match status" value="1"/>
</dbReference>
<dbReference type="OrthoDB" id="430732at2759"/>
<reference evidence="7 8" key="1">
    <citation type="journal article" date="2017" name="Curr. Biol.">
        <title>Genome architecture and evolution of a unichromosomal asexual nematode.</title>
        <authorList>
            <person name="Fradin H."/>
            <person name="Zegar C."/>
            <person name="Gutwein M."/>
            <person name="Lucas J."/>
            <person name="Kovtun M."/>
            <person name="Corcoran D."/>
            <person name="Baugh L.R."/>
            <person name="Kiontke K."/>
            <person name="Gunsalus K."/>
            <person name="Fitch D.H."/>
            <person name="Piano F."/>
        </authorList>
    </citation>
    <scope>NUCLEOTIDE SEQUENCE [LARGE SCALE GENOMIC DNA]</scope>
    <source>
        <strain evidence="7">PF1309</strain>
    </source>
</reference>
<evidence type="ECO:0000256" key="5">
    <source>
        <dbReference type="SAM" id="MobiDB-lite"/>
    </source>
</evidence>
<gene>
    <name evidence="7" type="ORF">WR25_20198</name>
</gene>
<dbReference type="Gene3D" id="4.10.1000.10">
    <property type="entry name" value="Zinc finger, CCCH-type"/>
    <property type="match status" value="1"/>
</dbReference>
<protein>
    <recommendedName>
        <fullName evidence="6">C3H1-type domain-containing protein</fullName>
    </recommendedName>
</protein>
<dbReference type="SUPFAM" id="SSF90229">
    <property type="entry name" value="CCCH zinc finger"/>
    <property type="match status" value="1"/>
</dbReference>
<dbReference type="InterPro" id="IPR000571">
    <property type="entry name" value="Znf_CCCH"/>
</dbReference>
<evidence type="ECO:0000256" key="3">
    <source>
        <dbReference type="ARBA" id="ARBA00022833"/>
    </source>
</evidence>
<evidence type="ECO:0000256" key="1">
    <source>
        <dbReference type="ARBA" id="ARBA00022723"/>
    </source>
</evidence>
<keyword evidence="8" id="KW-1185">Reference proteome</keyword>
<keyword evidence="3 4" id="KW-0862">Zinc</keyword>
<evidence type="ECO:0000313" key="7">
    <source>
        <dbReference type="EMBL" id="PAV65080.1"/>
    </source>
</evidence>
<evidence type="ECO:0000313" key="8">
    <source>
        <dbReference type="Proteomes" id="UP000218231"/>
    </source>
</evidence>